<organism evidence="1 2">
    <name type="scientific">Vibrio panuliri</name>
    <dbReference type="NCBI Taxonomy" id="1381081"/>
    <lineage>
        <taxon>Bacteria</taxon>
        <taxon>Pseudomonadati</taxon>
        <taxon>Pseudomonadota</taxon>
        <taxon>Gammaproteobacteria</taxon>
        <taxon>Vibrionales</taxon>
        <taxon>Vibrionaceae</taxon>
        <taxon>Vibrio</taxon>
    </lineage>
</organism>
<comment type="caution">
    <text evidence="1">The sequence shown here is derived from an EMBL/GenBank/DDBJ whole genome shotgun (WGS) entry which is preliminary data.</text>
</comment>
<keyword evidence="2" id="KW-1185">Reference proteome</keyword>
<proteinExistence type="predicted"/>
<dbReference type="InterPro" id="IPR029063">
    <property type="entry name" value="SAM-dependent_MTases_sf"/>
</dbReference>
<dbReference type="RefSeq" id="WP_075714440.1">
    <property type="nucleotide sequence ID" value="NZ_MJMH01000121.1"/>
</dbReference>
<accession>A0ABX3FKW5</accession>
<dbReference type="CDD" id="cd02440">
    <property type="entry name" value="AdoMet_MTases"/>
    <property type="match status" value="1"/>
</dbReference>
<dbReference type="PANTHER" id="PTHR43861:SF6">
    <property type="entry name" value="METHYLTRANSFERASE TYPE 11"/>
    <property type="match status" value="1"/>
</dbReference>
<evidence type="ECO:0000313" key="2">
    <source>
        <dbReference type="Proteomes" id="UP000186039"/>
    </source>
</evidence>
<dbReference type="EMBL" id="MJMH01000121">
    <property type="protein sequence ID" value="OLQ94587.1"/>
    <property type="molecule type" value="Genomic_DNA"/>
</dbReference>
<feature type="non-terminal residue" evidence="1">
    <location>
        <position position="216"/>
    </location>
</feature>
<reference evidence="1 2" key="1">
    <citation type="submission" date="2016-09" db="EMBL/GenBank/DDBJ databases">
        <title>Genomic Taxonomy of the Vibrionaceae.</title>
        <authorList>
            <person name="Gonzalez-Castillo A."/>
            <person name="Gomez-Gil B."/>
            <person name="Enciso-Ibarra K."/>
        </authorList>
    </citation>
    <scope>NUCLEOTIDE SEQUENCE [LARGE SCALE GENOMIC DNA]</scope>
    <source>
        <strain evidence="1 2">CAIM 1902</strain>
    </source>
</reference>
<protein>
    <recommendedName>
        <fullName evidence="3">Methyltransferase type 12</fullName>
    </recommendedName>
</protein>
<evidence type="ECO:0008006" key="3">
    <source>
        <dbReference type="Google" id="ProtNLM"/>
    </source>
</evidence>
<dbReference type="Pfam" id="PF13489">
    <property type="entry name" value="Methyltransf_23"/>
    <property type="match status" value="1"/>
</dbReference>
<dbReference type="Gene3D" id="3.40.50.150">
    <property type="entry name" value="Vaccinia Virus protein VP39"/>
    <property type="match status" value="1"/>
</dbReference>
<sequence>MVKYDSENFDPESLSSNDIDYIQLKMIAGNSRVLEIGCATGFMSDYLRKEKNCFVYGVEYSKTQAEVAQSKCDVLTQGSIEDSNVHKEIDEHVKLYGKFDVIFISQVIEHLVSPNNILEKMKDWLDVDGSLIISTVNVAHWESRIRLLKGVWEYSDYGLFDNTHLRFYTVNSLEKDLIRSGYIIEDSGYNVVDFPPLFMIPVLNKITFIKVLDKLG</sequence>
<name>A0ABX3FKW5_9VIBR</name>
<dbReference type="Proteomes" id="UP000186039">
    <property type="component" value="Unassembled WGS sequence"/>
</dbReference>
<gene>
    <name evidence="1" type="ORF">BIY20_21630</name>
</gene>
<evidence type="ECO:0000313" key="1">
    <source>
        <dbReference type="EMBL" id="OLQ94587.1"/>
    </source>
</evidence>
<dbReference type="PANTHER" id="PTHR43861">
    <property type="entry name" value="TRANS-ACONITATE 2-METHYLTRANSFERASE-RELATED"/>
    <property type="match status" value="1"/>
</dbReference>
<dbReference type="SUPFAM" id="SSF53335">
    <property type="entry name" value="S-adenosyl-L-methionine-dependent methyltransferases"/>
    <property type="match status" value="1"/>
</dbReference>